<comment type="caution">
    <text evidence="1">The sequence shown here is derived from an EMBL/GenBank/DDBJ whole genome shotgun (WGS) entry which is preliminary data.</text>
</comment>
<gene>
    <name evidence="1" type="ORF">QTG54_013770</name>
</gene>
<dbReference type="Pfam" id="PF04445">
    <property type="entry name" value="SAM_MT"/>
    <property type="match status" value="2"/>
</dbReference>
<sequence>TAYSQFAVRQQLVRCYSFGHQKKRCSRILHCSTVLRSQSDTICESDSSSADNTSCYGQRVAVLLPNSSLEADDCDDGNTKWQHDAIQQLQQVATMSKLSVISLDEEQSRVDISSYTHLLTAVQCPRTNTYAIALHANPPPSKKKSREKKQMKLKLDPFFVDLCPSSDTRLGYRMNLTSNKNGSGNELLLKALGMKKMLSLDKQQLVIYDLTAGLARDSMIMLSSIISDIEESTVPPLRLHMVERDPLVASLLTDAMRRLDILADVEKNSNEGNIAKLANCFTMEEGDALSVLESMLTDTRSTDSVPYPPDIIYLDPMFPPRKKKASAVKKDMAMLHSLLGTATMSENKGESEEAEKARLKEEQKLLAAACNAATRRVVVKRPANALPLGRLGDEEDYDIPAPSYDIRGNINRWDRVAVLLPNSSLEADDCDDGNTKWQHDAIQQLQQVATMSKLSVISLDEEQSRVDISSYTHLLTAVQCPTTNTYAIALHANPPPSKKKSREKKQMKLKLDPFFVDLCPSSDTRLGYRMHLTSNKNGSGNELLLKALGMKKMLSLDKQQLVIYDLTAGLARDSMIMLSSIISDIEESTVPPLRLHMVERDPLVASLLTDAMRRLDILADVEKNSNEGNIAKLANCLTMEEGDALSVLESMLTDTRSTDSVPYPPDIIYLDPMFPPRKKKASAVKKDMAMLHSLLGTATMSENKGESEEAEKARLKEEQKLLAAACNAATRRVVVKRPANALPLGSLGEEEDDDDIPAPSYDIRGNINRWDVYITC</sequence>
<reference evidence="1" key="1">
    <citation type="submission" date="2023-06" db="EMBL/GenBank/DDBJ databases">
        <title>Survivors Of The Sea: Transcriptome response of Skeletonema marinoi to long-term dormancy.</title>
        <authorList>
            <person name="Pinder M.I.M."/>
            <person name="Kourtchenko O."/>
            <person name="Robertson E.K."/>
            <person name="Larsson T."/>
            <person name="Maumus F."/>
            <person name="Osuna-Cruz C.M."/>
            <person name="Vancaester E."/>
            <person name="Stenow R."/>
            <person name="Vandepoele K."/>
            <person name="Ploug H."/>
            <person name="Bruchert V."/>
            <person name="Godhe A."/>
            <person name="Topel M."/>
        </authorList>
    </citation>
    <scope>NUCLEOTIDE SEQUENCE</scope>
    <source>
        <strain evidence="1">R05AC</strain>
    </source>
</reference>
<keyword evidence="1" id="KW-0808">Transferase</keyword>
<evidence type="ECO:0000313" key="1">
    <source>
        <dbReference type="EMBL" id="KAK1735607.1"/>
    </source>
</evidence>
<protein>
    <submittedName>
        <fullName evidence="1">Ribosomal RNA small subunit methyltransferase J</fullName>
        <ecNumber evidence="1">2.1.1.242</ecNumber>
    </submittedName>
</protein>
<dbReference type="SUPFAM" id="SSF53335">
    <property type="entry name" value="S-adenosyl-L-methionine-dependent methyltransferases"/>
    <property type="match status" value="2"/>
</dbReference>
<dbReference type="InterPro" id="IPR007536">
    <property type="entry name" value="16SrRNA_methylTrfase_J"/>
</dbReference>
<dbReference type="Gene3D" id="3.40.50.150">
    <property type="entry name" value="Vaccinia Virus protein VP39"/>
    <property type="match status" value="2"/>
</dbReference>
<dbReference type="PANTHER" id="PTHR36112:SF1">
    <property type="entry name" value="RIBOSOMAL RNA SMALL SUBUNIT METHYLTRANSFERASE J"/>
    <property type="match status" value="1"/>
</dbReference>
<dbReference type="InterPro" id="IPR029063">
    <property type="entry name" value="SAM-dependent_MTases_sf"/>
</dbReference>
<feature type="non-terminal residue" evidence="1">
    <location>
        <position position="1"/>
    </location>
</feature>
<dbReference type="GO" id="GO:0008990">
    <property type="term" value="F:rRNA (guanine-N2-)-methyltransferase activity"/>
    <property type="evidence" value="ECO:0007669"/>
    <property type="project" value="InterPro"/>
</dbReference>
<dbReference type="EMBL" id="JATAAI010000033">
    <property type="protein sequence ID" value="KAK1735607.1"/>
    <property type="molecule type" value="Genomic_DNA"/>
</dbReference>
<accession>A0AAD8XY40</accession>
<dbReference type="Proteomes" id="UP001224775">
    <property type="component" value="Unassembled WGS sequence"/>
</dbReference>
<dbReference type="EC" id="2.1.1.242" evidence="1"/>
<dbReference type="PANTHER" id="PTHR36112">
    <property type="entry name" value="RIBOSOMAL RNA SMALL SUBUNIT METHYLTRANSFERASE J"/>
    <property type="match status" value="1"/>
</dbReference>
<dbReference type="AlphaFoldDB" id="A0AAD8XY40"/>
<keyword evidence="1" id="KW-0489">Methyltransferase</keyword>
<name>A0AAD8XY40_9STRA</name>
<evidence type="ECO:0000313" key="2">
    <source>
        <dbReference type="Proteomes" id="UP001224775"/>
    </source>
</evidence>
<keyword evidence="2" id="KW-1185">Reference proteome</keyword>
<proteinExistence type="predicted"/>
<organism evidence="1 2">
    <name type="scientific">Skeletonema marinoi</name>
    <dbReference type="NCBI Taxonomy" id="267567"/>
    <lineage>
        <taxon>Eukaryota</taxon>
        <taxon>Sar</taxon>
        <taxon>Stramenopiles</taxon>
        <taxon>Ochrophyta</taxon>
        <taxon>Bacillariophyta</taxon>
        <taxon>Coscinodiscophyceae</taxon>
        <taxon>Thalassiosirophycidae</taxon>
        <taxon>Thalassiosirales</taxon>
        <taxon>Skeletonemataceae</taxon>
        <taxon>Skeletonema</taxon>
        <taxon>Skeletonema marinoi-dohrnii complex</taxon>
    </lineage>
</organism>